<dbReference type="CDD" id="cd19756">
    <property type="entry name" value="Bbox2"/>
    <property type="match status" value="1"/>
</dbReference>
<gene>
    <name evidence="4" type="ORF">DLAC_11667</name>
</gene>
<keyword evidence="1" id="KW-0863">Zinc-finger</keyword>
<evidence type="ECO:0000313" key="4">
    <source>
        <dbReference type="EMBL" id="KYQ92750.1"/>
    </source>
</evidence>
<dbReference type="FunCoup" id="A0A151ZFV8">
    <property type="interactions" value="39"/>
</dbReference>
<keyword evidence="1" id="KW-0862">Zinc</keyword>
<dbReference type="InterPro" id="IPR015915">
    <property type="entry name" value="Kelch-typ_b-propeller"/>
</dbReference>
<dbReference type="OrthoDB" id="18674at2759"/>
<dbReference type="InParanoid" id="A0A151ZFV8"/>
<dbReference type="AlphaFoldDB" id="A0A151ZFV8"/>
<feature type="region of interest" description="Disordered" evidence="2">
    <location>
        <begin position="153"/>
        <end position="173"/>
    </location>
</feature>
<feature type="compositionally biased region" description="Low complexity" evidence="2">
    <location>
        <begin position="154"/>
        <end position="172"/>
    </location>
</feature>
<sequence length="527" mass="61061">MNSSNTKCTELVHQKALDLFCRDCKCVFCVKCVDKHHHHRIIDSDDYYNDIIEQSQAIEDRLVQQIQGFTIEKEDNQKFFHNEVESHYQSQLDQISNLFRKLHDQLHYKEIEIKRELKSYHDDNTETLATLLSKIDSEILKCNNTIDLLSSLKSNSQQQQQPQQPQPNQQSQTIYNDKISVIKNYNDSSNIRESDDDVPGSSNQRVNKYQLAMIKEMEFNNVLDSIETFGFKVRSIGLKKNGAVTTTVYRYNEKGIERISLETGDIQLMTPYLPPNCLDFPSFYWKANSHQDVVYMFCPGHCVYLDTKCDNPQWKTLTHIPIGIKFISSVSDPNTGNLYIVGGYNQRGIFRISQPNQEFKKIGELKEECGLLSLSICGAYIYIVGGQTTNEVNQQRIDRFNIETNQLDTISDQIPFAKGFINSCYVPKLNSMFIITSLSQFLRFDIESQQTTTLTMDPMIFPGFNASLFYDNDDKIFCTVQDHNKIFTYSIKSNQWSRTIANLLPSVNPLHGQYNHHHQHHNNQHHH</sequence>
<organism evidence="4 5">
    <name type="scientific">Tieghemostelium lacteum</name>
    <name type="common">Slime mold</name>
    <name type="synonym">Dictyostelium lacteum</name>
    <dbReference type="NCBI Taxonomy" id="361077"/>
    <lineage>
        <taxon>Eukaryota</taxon>
        <taxon>Amoebozoa</taxon>
        <taxon>Evosea</taxon>
        <taxon>Eumycetozoa</taxon>
        <taxon>Dictyostelia</taxon>
        <taxon>Dictyosteliales</taxon>
        <taxon>Raperosteliaceae</taxon>
        <taxon>Tieghemostelium</taxon>
    </lineage>
</organism>
<dbReference type="Proteomes" id="UP000076078">
    <property type="component" value="Unassembled WGS sequence"/>
</dbReference>
<dbReference type="PROSITE" id="PS50119">
    <property type="entry name" value="ZF_BBOX"/>
    <property type="match status" value="1"/>
</dbReference>
<protein>
    <recommendedName>
        <fullName evidence="3">B box-type domain-containing protein</fullName>
    </recommendedName>
</protein>
<keyword evidence="1" id="KW-0479">Metal-binding</keyword>
<comment type="caution">
    <text evidence="4">The sequence shown here is derived from an EMBL/GenBank/DDBJ whole genome shotgun (WGS) entry which is preliminary data.</text>
</comment>
<dbReference type="InterPro" id="IPR050143">
    <property type="entry name" value="TRIM/RBCC"/>
</dbReference>
<feature type="domain" description="B box-type" evidence="3">
    <location>
        <begin position="3"/>
        <end position="44"/>
    </location>
</feature>
<proteinExistence type="predicted"/>
<dbReference type="Gene3D" id="2.120.10.80">
    <property type="entry name" value="Kelch-type beta propeller"/>
    <property type="match status" value="1"/>
</dbReference>
<dbReference type="GO" id="GO:0008270">
    <property type="term" value="F:zinc ion binding"/>
    <property type="evidence" value="ECO:0007669"/>
    <property type="project" value="UniProtKB-KW"/>
</dbReference>
<name>A0A151ZFV8_TIELA</name>
<keyword evidence="5" id="KW-1185">Reference proteome</keyword>
<dbReference type="SUPFAM" id="SSF117281">
    <property type="entry name" value="Kelch motif"/>
    <property type="match status" value="1"/>
</dbReference>
<reference evidence="4 5" key="1">
    <citation type="submission" date="2015-12" db="EMBL/GenBank/DDBJ databases">
        <title>Dictyostelia acquired genes for synthesis and detection of signals that induce cell-type specialization by lateral gene transfer from prokaryotes.</title>
        <authorList>
            <person name="Gloeckner G."/>
            <person name="Schaap P."/>
        </authorList>
    </citation>
    <scope>NUCLEOTIDE SEQUENCE [LARGE SCALE GENOMIC DNA]</scope>
    <source>
        <strain evidence="4 5">TK</strain>
    </source>
</reference>
<dbReference type="SUPFAM" id="SSF57845">
    <property type="entry name" value="B-box zinc-binding domain"/>
    <property type="match status" value="1"/>
</dbReference>
<evidence type="ECO:0000313" key="5">
    <source>
        <dbReference type="Proteomes" id="UP000076078"/>
    </source>
</evidence>
<dbReference type="PANTHER" id="PTHR24103">
    <property type="entry name" value="E3 UBIQUITIN-PROTEIN LIGASE TRIM"/>
    <property type="match status" value="1"/>
</dbReference>
<evidence type="ECO:0000256" key="1">
    <source>
        <dbReference type="PROSITE-ProRule" id="PRU00024"/>
    </source>
</evidence>
<dbReference type="InterPro" id="IPR000315">
    <property type="entry name" value="Znf_B-box"/>
</dbReference>
<dbReference type="EMBL" id="LODT01000029">
    <property type="protein sequence ID" value="KYQ92750.1"/>
    <property type="molecule type" value="Genomic_DNA"/>
</dbReference>
<evidence type="ECO:0000259" key="3">
    <source>
        <dbReference type="PROSITE" id="PS50119"/>
    </source>
</evidence>
<dbReference type="Gene3D" id="3.30.160.60">
    <property type="entry name" value="Classic Zinc Finger"/>
    <property type="match status" value="1"/>
</dbReference>
<evidence type="ECO:0000256" key="2">
    <source>
        <dbReference type="SAM" id="MobiDB-lite"/>
    </source>
</evidence>
<accession>A0A151ZFV8</accession>